<proteinExistence type="predicted"/>
<accession>I9DHI0</accession>
<dbReference type="EMBL" id="CP010978">
    <property type="protein sequence ID" value="AJQ29341.1"/>
    <property type="molecule type" value="Genomic_DNA"/>
</dbReference>
<dbReference type="Proteomes" id="UP000005361">
    <property type="component" value="Chromosome"/>
</dbReference>
<sequence length="39" mass="4800">MKQQECKQEQKKQNKNVEFAKEIFNNENKKNDKQNKEKC</sequence>
<evidence type="ECO:0000313" key="2">
    <source>
        <dbReference type="EMBL" id="AJQ29341.1"/>
    </source>
</evidence>
<evidence type="ECO:0000256" key="1">
    <source>
        <dbReference type="SAM" id="MobiDB-lite"/>
    </source>
</evidence>
<gene>
    <name evidence="2" type="ORF">JBW_04004</name>
</gene>
<dbReference type="KEGG" id="pft:JBW_04004"/>
<dbReference type="STRING" id="1192197.JBW_04004"/>
<organism evidence="2 3">
    <name type="scientific">Pelosinus fermentans JBW45</name>
    <dbReference type="NCBI Taxonomy" id="1192197"/>
    <lineage>
        <taxon>Bacteria</taxon>
        <taxon>Bacillati</taxon>
        <taxon>Bacillota</taxon>
        <taxon>Negativicutes</taxon>
        <taxon>Selenomonadales</taxon>
        <taxon>Sporomusaceae</taxon>
        <taxon>Pelosinus</taxon>
    </lineage>
</organism>
<name>I9DHI0_9FIRM</name>
<feature type="compositionally biased region" description="Basic and acidic residues" evidence="1">
    <location>
        <begin position="27"/>
        <end position="39"/>
    </location>
</feature>
<reference evidence="2 3" key="1">
    <citation type="journal article" date="2015" name="Genome Announc.">
        <title>Complete Genome Sequence of Pelosinus fermentans JBW45, a Member of a Remarkably Competitive Group of Negativicutes in the Firmicutes Phylum.</title>
        <authorList>
            <person name="De Leon K.B."/>
            <person name="Utturkar S.M."/>
            <person name="Camilleri L.B."/>
            <person name="Elias D.A."/>
            <person name="Arkin A.P."/>
            <person name="Fields M.W."/>
            <person name="Brown S.D."/>
            <person name="Wall J.D."/>
        </authorList>
    </citation>
    <scope>NUCLEOTIDE SEQUENCE [LARGE SCALE GENOMIC DNA]</scope>
    <source>
        <strain evidence="2 3">JBW45</strain>
    </source>
</reference>
<protein>
    <submittedName>
        <fullName evidence="2">Uncharacterized protein</fullName>
    </submittedName>
</protein>
<reference evidence="3" key="2">
    <citation type="submission" date="2015-02" db="EMBL/GenBank/DDBJ databases">
        <title>Complete Genome Sequence of Pelosinus fermentans JBW45.</title>
        <authorList>
            <person name="De Leon K.B."/>
            <person name="Utturkar S.M."/>
            <person name="Camilleri L.B."/>
            <person name="Arkin A.P."/>
            <person name="Fields M.W."/>
            <person name="Brown S.D."/>
            <person name="Wall J.D."/>
        </authorList>
    </citation>
    <scope>NUCLEOTIDE SEQUENCE [LARGE SCALE GENOMIC DNA]</scope>
    <source>
        <strain evidence="3">JBW45</strain>
    </source>
</reference>
<dbReference type="AlphaFoldDB" id="I9DHI0"/>
<dbReference type="HOGENOM" id="CLU_219441_0_0_9"/>
<feature type="region of interest" description="Disordered" evidence="1">
    <location>
        <begin position="1"/>
        <end position="39"/>
    </location>
</feature>
<evidence type="ECO:0000313" key="3">
    <source>
        <dbReference type="Proteomes" id="UP000005361"/>
    </source>
</evidence>
<feature type="compositionally biased region" description="Basic and acidic residues" evidence="1">
    <location>
        <begin position="1"/>
        <end position="12"/>
    </location>
</feature>